<evidence type="ECO:0000256" key="1">
    <source>
        <dbReference type="SAM" id="MobiDB-lite"/>
    </source>
</evidence>
<feature type="region of interest" description="Disordered" evidence="1">
    <location>
        <begin position="1064"/>
        <end position="1184"/>
    </location>
</feature>
<comment type="caution">
    <text evidence="2">The sequence shown here is derived from an EMBL/GenBank/DDBJ whole genome shotgun (WGS) entry which is preliminary data.</text>
</comment>
<keyword evidence="3" id="KW-1185">Reference proteome</keyword>
<dbReference type="RefSeq" id="WP_088454029.1">
    <property type="nucleotide sequence ID" value="NZ_JACHXO010000010.1"/>
</dbReference>
<dbReference type="EMBL" id="JACHXO010000010">
    <property type="protein sequence ID" value="MBB3197054.1"/>
    <property type="molecule type" value="Genomic_DNA"/>
</dbReference>
<dbReference type="Proteomes" id="UP000574369">
    <property type="component" value="Unassembled WGS sequence"/>
</dbReference>
<evidence type="ECO:0000313" key="3">
    <source>
        <dbReference type="Proteomes" id="UP000574369"/>
    </source>
</evidence>
<reference evidence="2 3" key="1">
    <citation type="submission" date="2020-08" db="EMBL/GenBank/DDBJ databases">
        <title>Genomic Encyclopedia of Type Strains, Phase III (KMG-III): the genomes of soil and plant-associated and newly described type strains.</title>
        <authorList>
            <person name="Whitman W."/>
        </authorList>
    </citation>
    <scope>NUCLEOTIDE SEQUENCE [LARGE SCALE GENOMIC DNA]</scope>
    <source>
        <strain evidence="2 3">CECT 7247</strain>
    </source>
</reference>
<proteinExistence type="predicted"/>
<accession>A0ABR6H097</accession>
<gene>
    <name evidence="2" type="ORF">FHS28_004479</name>
</gene>
<protein>
    <submittedName>
        <fullName evidence="2">Uncharacterized protein</fullName>
    </submittedName>
</protein>
<name>A0ABR6H097_9BURK</name>
<sequence length="1184" mass="130198">MFQPSAPLLPTIPHLYTATSFQAPPQLAAPTPPDDWVSYNTVEPNGPPGFEAFKASPAFKTTQDQFLERIAACEQFASQHFPAKDAAKIRSGLDTFRSHLLLNDGATFFNASLPKLYGSGKRHFDHFCLRLTQEDIDLHRRKTALRELAADLPLCRSSGAAFRTASKTLSGKPGGLHGEFHALLLRRIDALLQEVVRRGPGGEPLSTVALKRREEYLLGMEVHAVNRLRMELDLPGAERDDRYTCDNVVTPGLIHYAQDLLRGELHPAELARDLAESYLQQLRELLPPEARSPTAELTDSMSKISDANAQMGATFGHVPLNHLLHLDEASGQTFWQNDVSLLATDLLKSLEEKDLVVRQALGKALSHYTPPHHWDLLHLDWRLFLASERDEPAAEPVEMPVQIHHALALLHRLPRLLPLHALTDTLLSGGRPENLARLPAHWLEDEAQCLQHCRALGDEGMKRWIGAASPLPADQKKLLTSAMTQLNLHQSLPALMASDGEATPREWIEWAGGFGLLRQLLASQPAAEVLRFWAQKIDDYLPAARADELRELYGSERSTSLITRAMRAAPMPVLKQLLLMTLTAREGEILSDSGLYAALRAPIQQLMKEGRTDAFIAYADTLDQMASERWIDPPHLRLLLEGPNFGDGCRGALQAGHAALVQAFHATVRLQHSHAHLTTDMARCMVMGAPAGRKSCGWEAIEAGHSAALAAHLKEIQNSVLMGLVPRDRLRDVLRCQDDQGYPGLASMVVGTADRHPCLDVWMSAVLEAHRHSLLTLHDTTALLHARDRAGTPVLHHILQQDQRRDGGIRWLYLVHLMHADGALPPGEVALLLESRLRTPQWTGETLLSEAIRGVFPEGAIRTLLEIYGRAHGRQLVSAPELVRLVRAEMDDVDNAPFLIVAMHGGRVAELNEYLDGIQALAEGAMLDETALLTLLDPKNAKKESALTLALINKNLPAVEAFLQTTLALAEQGRLSGEAWCRLMMPLQDGRPIYELSSGCSNDLLRMFDGAMQRAEQAGLLGGSQGGELALLWRQFRMPLPEASEAPLAPEALQPPVRLRFSDAEALPQDDPRAPGARSDATERPSVAAGRAAMARAAMAVRQQADAAQPPPPAPHQPMHRVAEPPHLLQIPPRRGAWAPPLPQRREPQAAEPPELPPPLPPRPRPAARPPLPLPAQAPARRAP</sequence>
<feature type="compositionally biased region" description="Pro residues" evidence="1">
    <location>
        <begin position="1154"/>
        <end position="1176"/>
    </location>
</feature>
<organism evidence="2 3">
    <name type="scientific">Roseateles terrae</name>
    <dbReference type="NCBI Taxonomy" id="431060"/>
    <lineage>
        <taxon>Bacteria</taxon>
        <taxon>Pseudomonadati</taxon>
        <taxon>Pseudomonadota</taxon>
        <taxon>Betaproteobacteria</taxon>
        <taxon>Burkholderiales</taxon>
        <taxon>Sphaerotilaceae</taxon>
        <taxon>Roseateles</taxon>
    </lineage>
</organism>
<evidence type="ECO:0000313" key="2">
    <source>
        <dbReference type="EMBL" id="MBB3197054.1"/>
    </source>
</evidence>
<feature type="compositionally biased region" description="Low complexity" evidence="1">
    <location>
        <begin position="1087"/>
        <end position="1108"/>
    </location>
</feature>